<feature type="domain" description="Gfo/Idh/MocA-like oxidoreductase N-terminal" evidence="3">
    <location>
        <begin position="42"/>
        <end position="165"/>
    </location>
</feature>
<dbReference type="Pfam" id="PF01408">
    <property type="entry name" value="GFO_IDH_MocA"/>
    <property type="match status" value="1"/>
</dbReference>
<proteinExistence type="inferred from homology"/>
<evidence type="ECO:0000259" key="3">
    <source>
        <dbReference type="Pfam" id="PF01408"/>
    </source>
</evidence>
<dbReference type="PANTHER" id="PTHR22604:SF105">
    <property type="entry name" value="TRANS-1,2-DIHYDROBENZENE-1,2-DIOL DEHYDROGENASE"/>
    <property type="match status" value="1"/>
</dbReference>
<comment type="similarity">
    <text evidence="1">Belongs to the Gfo/Idh/MocA family.</text>
</comment>
<dbReference type="InterPro" id="IPR006311">
    <property type="entry name" value="TAT_signal"/>
</dbReference>
<evidence type="ECO:0000313" key="5">
    <source>
        <dbReference type="EMBL" id="GAA4439811.1"/>
    </source>
</evidence>
<sequence>MADHNPLLVTRRNFLLTGATALASTLTLPDVLAKAGQKKSLGVALVGLGYYSTDLLAPALQLTKNCHLAGIVTGTPEKARVWKEKYGLEDKNIYNYQNFDSIKGNPDIDIVYVVLPPSMHREFVIRAARAGKHVFCEKPMALTSKDCEDMIRACKEANVALAIGYRCQHDPNTREVLSIAKEQKLGKVKLISVAASYTESRKGHWKMQKSVGGGSMYDMGVYALQGARLAAGEEPVSVTAQSVVNRPEIFNEADEMMMFQLKFPSGAIASCMGGHGANANYLKVSYEKGTLFMEPFSAYKGNKGSSTLGAIDYPIENQQARQMDEDALAIMEKKPLLVPGEEGLRDIRIVEAIYKAVKTGGSVKL</sequence>
<evidence type="ECO:0000259" key="4">
    <source>
        <dbReference type="Pfam" id="PF22725"/>
    </source>
</evidence>
<dbReference type="InterPro" id="IPR008354">
    <property type="entry name" value="Glc-Fru_OxRdtase_bac"/>
</dbReference>
<evidence type="ECO:0000256" key="2">
    <source>
        <dbReference type="ARBA" id="ARBA00023002"/>
    </source>
</evidence>
<dbReference type="InterPro" id="IPR000683">
    <property type="entry name" value="Gfo/Idh/MocA-like_OxRdtase_N"/>
</dbReference>
<dbReference type="PROSITE" id="PS51318">
    <property type="entry name" value="TAT"/>
    <property type="match status" value="1"/>
</dbReference>
<dbReference type="Gene3D" id="3.40.50.720">
    <property type="entry name" value="NAD(P)-binding Rossmann-like Domain"/>
    <property type="match status" value="1"/>
</dbReference>
<dbReference type="PANTHER" id="PTHR22604">
    <property type="entry name" value="OXIDOREDUCTASES"/>
    <property type="match status" value="1"/>
</dbReference>
<dbReference type="Proteomes" id="UP001501508">
    <property type="component" value="Unassembled WGS sequence"/>
</dbReference>
<reference evidence="6" key="1">
    <citation type="journal article" date="2019" name="Int. J. Syst. Evol. Microbiol.">
        <title>The Global Catalogue of Microorganisms (GCM) 10K type strain sequencing project: providing services to taxonomists for standard genome sequencing and annotation.</title>
        <authorList>
            <consortium name="The Broad Institute Genomics Platform"/>
            <consortium name="The Broad Institute Genome Sequencing Center for Infectious Disease"/>
            <person name="Wu L."/>
            <person name="Ma J."/>
        </authorList>
    </citation>
    <scope>NUCLEOTIDE SEQUENCE [LARGE SCALE GENOMIC DNA]</scope>
    <source>
        <strain evidence="6">JCM 31920</strain>
    </source>
</reference>
<dbReference type="Gene3D" id="3.30.360.10">
    <property type="entry name" value="Dihydrodipicolinate Reductase, domain 2"/>
    <property type="match status" value="1"/>
</dbReference>
<dbReference type="InterPro" id="IPR036291">
    <property type="entry name" value="NAD(P)-bd_dom_sf"/>
</dbReference>
<protein>
    <submittedName>
        <fullName evidence="5">Gfo/Idh/MocA family oxidoreductase</fullName>
    </submittedName>
</protein>
<dbReference type="Pfam" id="PF22725">
    <property type="entry name" value="GFO_IDH_MocA_C3"/>
    <property type="match status" value="1"/>
</dbReference>
<organism evidence="5 6">
    <name type="scientific">Ravibacter arvi</name>
    <dbReference type="NCBI Taxonomy" id="2051041"/>
    <lineage>
        <taxon>Bacteria</taxon>
        <taxon>Pseudomonadati</taxon>
        <taxon>Bacteroidota</taxon>
        <taxon>Cytophagia</taxon>
        <taxon>Cytophagales</taxon>
        <taxon>Spirosomataceae</taxon>
        <taxon>Ravibacter</taxon>
    </lineage>
</organism>
<keyword evidence="6" id="KW-1185">Reference proteome</keyword>
<accession>A0ABP8M0W5</accession>
<keyword evidence="2" id="KW-0560">Oxidoreductase</keyword>
<dbReference type="SUPFAM" id="SSF55347">
    <property type="entry name" value="Glyceraldehyde-3-phosphate dehydrogenase-like, C-terminal domain"/>
    <property type="match status" value="1"/>
</dbReference>
<dbReference type="PRINTS" id="PR01775">
    <property type="entry name" value="GLFROXRDTASE"/>
</dbReference>
<dbReference type="EMBL" id="BAABEY010000023">
    <property type="protein sequence ID" value="GAA4439811.1"/>
    <property type="molecule type" value="Genomic_DNA"/>
</dbReference>
<dbReference type="InterPro" id="IPR050984">
    <property type="entry name" value="Gfo/Idh/MocA_domain"/>
</dbReference>
<feature type="domain" description="GFO/IDH/MocA-like oxidoreductase" evidence="4">
    <location>
        <begin position="175"/>
        <end position="291"/>
    </location>
</feature>
<evidence type="ECO:0000256" key="1">
    <source>
        <dbReference type="ARBA" id="ARBA00010928"/>
    </source>
</evidence>
<dbReference type="SUPFAM" id="SSF51735">
    <property type="entry name" value="NAD(P)-binding Rossmann-fold domains"/>
    <property type="match status" value="1"/>
</dbReference>
<dbReference type="RefSeq" id="WP_345028976.1">
    <property type="nucleotide sequence ID" value="NZ_BAABEY010000023.1"/>
</dbReference>
<gene>
    <name evidence="5" type="ORF">GCM10023091_22550</name>
</gene>
<evidence type="ECO:0000313" key="6">
    <source>
        <dbReference type="Proteomes" id="UP001501508"/>
    </source>
</evidence>
<dbReference type="InterPro" id="IPR055170">
    <property type="entry name" value="GFO_IDH_MocA-like_dom"/>
</dbReference>
<comment type="caution">
    <text evidence="5">The sequence shown here is derived from an EMBL/GenBank/DDBJ whole genome shotgun (WGS) entry which is preliminary data.</text>
</comment>
<name>A0ABP8M0W5_9BACT</name>